<dbReference type="STRING" id="104663.SAMN04488121_103614"/>
<evidence type="ECO:0000313" key="2">
    <source>
        <dbReference type="Proteomes" id="UP000199045"/>
    </source>
</evidence>
<accession>A0A1G7RTZ7</accession>
<reference evidence="1 2" key="1">
    <citation type="submission" date="2016-10" db="EMBL/GenBank/DDBJ databases">
        <authorList>
            <person name="de Groot N.N."/>
        </authorList>
    </citation>
    <scope>NUCLEOTIDE SEQUENCE [LARGE SCALE GENOMIC DNA]</scope>
    <source>
        <strain evidence="1 2">DSM 527</strain>
    </source>
</reference>
<proteinExistence type="predicted"/>
<dbReference type="OrthoDB" id="678385at2"/>
<name>A0A1G7RTZ7_CHIFI</name>
<protein>
    <submittedName>
        <fullName evidence="1">Uncharacterized protein</fullName>
    </submittedName>
</protein>
<dbReference type="EMBL" id="FNBN01000003">
    <property type="protein sequence ID" value="SDG14241.1"/>
    <property type="molecule type" value="Genomic_DNA"/>
</dbReference>
<dbReference type="AlphaFoldDB" id="A0A1G7RTZ7"/>
<organism evidence="1 2">
    <name type="scientific">Chitinophaga filiformis</name>
    <name type="common">Myxococcus filiformis</name>
    <name type="synonym">Flexibacter filiformis</name>
    <dbReference type="NCBI Taxonomy" id="104663"/>
    <lineage>
        <taxon>Bacteria</taxon>
        <taxon>Pseudomonadati</taxon>
        <taxon>Bacteroidota</taxon>
        <taxon>Chitinophagia</taxon>
        <taxon>Chitinophagales</taxon>
        <taxon>Chitinophagaceae</taxon>
        <taxon>Chitinophaga</taxon>
    </lineage>
</organism>
<dbReference type="RefSeq" id="WP_089833281.1">
    <property type="nucleotide sequence ID" value="NZ_FNBN01000003.1"/>
</dbReference>
<gene>
    <name evidence="1" type="ORF">SAMN04488121_103614</name>
</gene>
<sequence length="60" mass="6373">MSTEKKSAVEKALEFEKLSENEAGQLAGGFSEALSESDSDDGGFEINISKCHCTSTPETT</sequence>
<dbReference type="Proteomes" id="UP000199045">
    <property type="component" value="Unassembled WGS sequence"/>
</dbReference>
<evidence type="ECO:0000313" key="1">
    <source>
        <dbReference type="EMBL" id="SDG14241.1"/>
    </source>
</evidence>